<evidence type="ECO:0000256" key="1">
    <source>
        <dbReference type="SAM" id="MobiDB-lite"/>
    </source>
</evidence>
<dbReference type="EMBL" id="CM007383">
    <property type="protein sequence ID" value="ONK74456.1"/>
    <property type="molecule type" value="Genomic_DNA"/>
</dbReference>
<dbReference type="PANTHER" id="PTHR33177">
    <property type="entry name" value="PUTATIVE-RELATED"/>
    <property type="match status" value="1"/>
</dbReference>
<reference evidence="4" key="1">
    <citation type="journal article" date="2017" name="Nat. Commun.">
        <title>The asparagus genome sheds light on the origin and evolution of a young Y chromosome.</title>
        <authorList>
            <person name="Harkess A."/>
            <person name="Zhou J."/>
            <person name="Xu C."/>
            <person name="Bowers J.E."/>
            <person name="Van der Hulst R."/>
            <person name="Ayyampalayam S."/>
            <person name="Mercati F."/>
            <person name="Riccardi P."/>
            <person name="McKain M.R."/>
            <person name="Kakrana A."/>
            <person name="Tang H."/>
            <person name="Ray J."/>
            <person name="Groenendijk J."/>
            <person name="Arikit S."/>
            <person name="Mathioni S.M."/>
            <person name="Nakano M."/>
            <person name="Shan H."/>
            <person name="Telgmann-Rauber A."/>
            <person name="Kanno A."/>
            <person name="Yue Z."/>
            <person name="Chen H."/>
            <person name="Li W."/>
            <person name="Chen Y."/>
            <person name="Xu X."/>
            <person name="Zhang Y."/>
            <person name="Luo S."/>
            <person name="Chen H."/>
            <person name="Gao J."/>
            <person name="Mao Z."/>
            <person name="Pires J.C."/>
            <person name="Luo M."/>
            <person name="Kudrna D."/>
            <person name="Wing R.A."/>
            <person name="Meyers B.C."/>
            <person name="Yi K."/>
            <person name="Kong H."/>
            <person name="Lavrijsen P."/>
            <person name="Sunseri F."/>
            <person name="Falavigna A."/>
            <person name="Ye Y."/>
            <person name="Leebens-Mack J.H."/>
            <person name="Chen G."/>
        </authorList>
    </citation>
    <scope>NUCLEOTIDE SEQUENCE [LARGE SCALE GENOMIC DNA]</scope>
    <source>
        <strain evidence="4">cv. DH0086</strain>
    </source>
</reference>
<dbReference type="InterPro" id="IPR056440">
    <property type="entry name" value="Zn-ribbon_GIR1"/>
</dbReference>
<dbReference type="AlphaFoldDB" id="A0A5P1F7V3"/>
<feature type="compositionally biased region" description="Low complexity" evidence="1">
    <location>
        <begin position="140"/>
        <end position="154"/>
    </location>
</feature>
<accession>A0A5P1F7V3</accession>
<dbReference type="OrthoDB" id="1929178at2759"/>
<feature type="domain" description="GIR1-like zinc ribbon" evidence="2">
    <location>
        <begin position="172"/>
        <end position="201"/>
    </location>
</feature>
<dbReference type="OMA" id="YVLIMRN"/>
<sequence>MAADVSSVIRIMSEYNNDEKKSKRGDLVTRDFLGCAVTGSKELDLDLKVPSGFQRRLDLLSGETYVEKSGPVHRELQDLNLPPTQVDSSAIDLRLLLPSAPRGADRNYQSVCTLDKVRSALERAERESQSKGRPPRSDGSNSPSSSSSTTTSSSIKRRGADQETDGSDSSRSLIAAGCPICLMYVLISKANPRCPRCDSHVPAPTQVVAKRPRIDLNSL</sequence>
<dbReference type="Proteomes" id="UP000243459">
    <property type="component" value="Chromosome 3"/>
</dbReference>
<gene>
    <name evidence="3" type="ORF">A4U43_C03F6470</name>
</gene>
<dbReference type="Pfam" id="PF24747">
    <property type="entry name" value="Zn-ribbon_GIR1"/>
    <property type="match status" value="1"/>
</dbReference>
<evidence type="ECO:0000313" key="3">
    <source>
        <dbReference type="EMBL" id="ONK74456.1"/>
    </source>
</evidence>
<feature type="compositionally biased region" description="Basic and acidic residues" evidence="1">
    <location>
        <begin position="121"/>
        <end position="130"/>
    </location>
</feature>
<keyword evidence="4" id="KW-1185">Reference proteome</keyword>
<dbReference type="InterPro" id="IPR055281">
    <property type="entry name" value="GIR1-2/SIED1"/>
</dbReference>
<proteinExistence type="predicted"/>
<name>A0A5P1F7V3_ASPOF</name>
<organism evidence="3 4">
    <name type="scientific">Asparagus officinalis</name>
    <name type="common">Garden asparagus</name>
    <dbReference type="NCBI Taxonomy" id="4686"/>
    <lineage>
        <taxon>Eukaryota</taxon>
        <taxon>Viridiplantae</taxon>
        <taxon>Streptophyta</taxon>
        <taxon>Embryophyta</taxon>
        <taxon>Tracheophyta</taxon>
        <taxon>Spermatophyta</taxon>
        <taxon>Magnoliopsida</taxon>
        <taxon>Liliopsida</taxon>
        <taxon>Asparagales</taxon>
        <taxon>Asparagaceae</taxon>
        <taxon>Asparagoideae</taxon>
        <taxon>Asparagus</taxon>
    </lineage>
</organism>
<dbReference type="Gramene" id="ONK74456">
    <property type="protein sequence ID" value="ONK74456"/>
    <property type="gene ID" value="A4U43_C03F6470"/>
</dbReference>
<evidence type="ECO:0000259" key="2">
    <source>
        <dbReference type="Pfam" id="PF24747"/>
    </source>
</evidence>
<dbReference type="PANTHER" id="PTHR33177:SF24">
    <property type="entry name" value="FILAMENTOUS HEMAGGLUTININ TRANSPORTER"/>
    <property type="match status" value="1"/>
</dbReference>
<feature type="region of interest" description="Disordered" evidence="1">
    <location>
        <begin position="121"/>
        <end position="170"/>
    </location>
</feature>
<protein>
    <recommendedName>
        <fullName evidence="2">GIR1-like zinc ribbon domain-containing protein</fullName>
    </recommendedName>
</protein>
<evidence type="ECO:0000313" key="4">
    <source>
        <dbReference type="Proteomes" id="UP000243459"/>
    </source>
</evidence>